<dbReference type="GO" id="GO:0046872">
    <property type="term" value="F:metal ion binding"/>
    <property type="evidence" value="ECO:0007669"/>
    <property type="project" value="InterPro"/>
</dbReference>
<sequence>MRTQFYDIIGDIHGHADALDALLQKLGYVFREGVYQHNQHKVIFLGDFIDRGPQQREVIQLVKPMIEQGYALSVMGNHEFNAICYATLGQDGKPLRAHDAKNNKQHEAFLAAYPDIDERLQIINWFKTLPVYIDTGGIRVIHASWNEKALHEISTLLDVKQCLIGNVYEKCSEKDSAPYRAIETLLKGPEVVLPDGVTFTDKDGHIRSVARIKWWTPAHHELKERLHLGAELTSDHKLADMTLDSGHNYPQTNKPAFIGHYWMNEEIPKPLSHNCACLDYSIAKGGKLVAYKWRGEK</sequence>
<dbReference type="PANTHER" id="PTHR42850:SF7">
    <property type="entry name" value="BIS(5'-NUCLEOSYL)-TETRAPHOSPHATASE PRPE [ASYMMETRICAL]"/>
    <property type="match status" value="1"/>
</dbReference>
<dbReference type="InterPro" id="IPR006146">
    <property type="entry name" value="5'-Nucleotdase_CS"/>
</dbReference>
<dbReference type="OrthoDB" id="9807890at2"/>
<dbReference type="EMBL" id="FOUB01000028">
    <property type="protein sequence ID" value="SFM43309.1"/>
    <property type="molecule type" value="Genomic_DNA"/>
</dbReference>
<evidence type="ECO:0000256" key="1">
    <source>
        <dbReference type="ARBA" id="ARBA00006654"/>
    </source>
</evidence>
<dbReference type="GO" id="GO:0000166">
    <property type="term" value="F:nucleotide binding"/>
    <property type="evidence" value="ECO:0007669"/>
    <property type="project" value="InterPro"/>
</dbReference>
<dbReference type="PANTHER" id="PTHR42850">
    <property type="entry name" value="METALLOPHOSPHOESTERASE"/>
    <property type="match status" value="1"/>
</dbReference>
<evidence type="ECO:0000313" key="4">
    <source>
        <dbReference type="Proteomes" id="UP000183287"/>
    </source>
</evidence>
<dbReference type="Gene3D" id="3.60.21.10">
    <property type="match status" value="1"/>
</dbReference>
<dbReference type="GO" id="GO:0016791">
    <property type="term" value="F:phosphatase activity"/>
    <property type="evidence" value="ECO:0007669"/>
    <property type="project" value="TreeGrafter"/>
</dbReference>
<organism evidence="3 4">
    <name type="scientific">Nitrosomonas communis</name>
    <dbReference type="NCBI Taxonomy" id="44574"/>
    <lineage>
        <taxon>Bacteria</taxon>
        <taxon>Pseudomonadati</taxon>
        <taxon>Pseudomonadota</taxon>
        <taxon>Betaproteobacteria</taxon>
        <taxon>Nitrosomonadales</taxon>
        <taxon>Nitrosomonadaceae</taxon>
        <taxon>Nitrosomonas</taxon>
    </lineage>
</organism>
<dbReference type="PROSITE" id="PS00786">
    <property type="entry name" value="5_NUCLEOTIDASE_2"/>
    <property type="match status" value="1"/>
</dbReference>
<comment type="similarity">
    <text evidence="1">Belongs to the 5'-nucleotidase family.</text>
</comment>
<protein>
    <submittedName>
        <fullName evidence="3">Calcineurin-like phosphoesterase</fullName>
    </submittedName>
</protein>
<dbReference type="Proteomes" id="UP000183287">
    <property type="component" value="Unassembled WGS sequence"/>
</dbReference>
<reference evidence="4" key="1">
    <citation type="submission" date="2016-10" db="EMBL/GenBank/DDBJ databases">
        <authorList>
            <person name="Varghese N."/>
            <person name="Submissions S."/>
        </authorList>
    </citation>
    <scope>NUCLEOTIDE SEQUENCE [LARGE SCALE GENOMIC DNA]</scope>
    <source>
        <strain evidence="4">Nm44</strain>
    </source>
</reference>
<dbReference type="InterPro" id="IPR050126">
    <property type="entry name" value="Ap4A_hydrolase"/>
</dbReference>
<dbReference type="GO" id="GO:0005737">
    <property type="term" value="C:cytoplasm"/>
    <property type="evidence" value="ECO:0007669"/>
    <property type="project" value="TreeGrafter"/>
</dbReference>
<name>A0A1I4QTF2_9PROT</name>
<keyword evidence="4" id="KW-1185">Reference proteome</keyword>
<dbReference type="SUPFAM" id="SSF56300">
    <property type="entry name" value="Metallo-dependent phosphatases"/>
    <property type="match status" value="1"/>
</dbReference>
<dbReference type="AlphaFoldDB" id="A0A1I4QTF2"/>
<feature type="domain" description="Calcineurin-like phosphoesterase" evidence="2">
    <location>
        <begin position="8"/>
        <end position="133"/>
    </location>
</feature>
<accession>A0A1I4QTF2</accession>
<proteinExistence type="inferred from homology"/>
<dbReference type="InterPro" id="IPR029052">
    <property type="entry name" value="Metallo-depent_PP-like"/>
</dbReference>
<evidence type="ECO:0000313" key="3">
    <source>
        <dbReference type="EMBL" id="SFM43309.1"/>
    </source>
</evidence>
<dbReference type="InterPro" id="IPR004843">
    <property type="entry name" value="Calcineurin-like_PHP"/>
</dbReference>
<dbReference type="RefSeq" id="WP_074905677.1">
    <property type="nucleotide sequence ID" value="NZ_FOUB01000028.1"/>
</dbReference>
<evidence type="ECO:0000259" key="2">
    <source>
        <dbReference type="Pfam" id="PF00149"/>
    </source>
</evidence>
<gene>
    <name evidence="3" type="ORF">SAMN05421863_102844</name>
</gene>
<dbReference type="Pfam" id="PF00149">
    <property type="entry name" value="Metallophos"/>
    <property type="match status" value="1"/>
</dbReference>